<comment type="catalytic activity">
    <reaction evidence="5">
        <text>L-glutaminyl-[peptide chain release factor] + S-adenosyl-L-methionine = N(5)-methyl-L-glutaminyl-[peptide chain release factor] + S-adenosyl-L-homocysteine + H(+)</text>
        <dbReference type="Rhea" id="RHEA:42896"/>
        <dbReference type="Rhea" id="RHEA-COMP:10271"/>
        <dbReference type="Rhea" id="RHEA-COMP:10272"/>
        <dbReference type="ChEBI" id="CHEBI:15378"/>
        <dbReference type="ChEBI" id="CHEBI:30011"/>
        <dbReference type="ChEBI" id="CHEBI:57856"/>
        <dbReference type="ChEBI" id="CHEBI:59789"/>
        <dbReference type="ChEBI" id="CHEBI:61891"/>
        <dbReference type="EC" id="2.1.1.297"/>
    </reaction>
</comment>
<dbReference type="AlphaFoldDB" id="A0A4V6PSC5"/>
<evidence type="ECO:0000256" key="2">
    <source>
        <dbReference type="ARBA" id="ARBA00022603"/>
    </source>
</evidence>
<dbReference type="Pfam" id="PF05175">
    <property type="entry name" value="MTS"/>
    <property type="match status" value="1"/>
</dbReference>
<keyword evidence="3 7" id="KW-0808">Transferase</keyword>
<dbReference type="NCBIfam" id="TIGR03534">
    <property type="entry name" value="RF_mod_PrmC"/>
    <property type="match status" value="1"/>
</dbReference>
<dbReference type="EMBL" id="SNWM01000004">
    <property type="protein sequence ID" value="TDO20629.1"/>
    <property type="molecule type" value="Genomic_DNA"/>
</dbReference>
<dbReference type="Gene3D" id="3.40.50.150">
    <property type="entry name" value="Vaccinia Virus protein VP39"/>
    <property type="match status" value="1"/>
</dbReference>
<dbReference type="GO" id="GO:0003676">
    <property type="term" value="F:nucleic acid binding"/>
    <property type="evidence" value="ECO:0007669"/>
    <property type="project" value="InterPro"/>
</dbReference>
<keyword evidence="2 7" id="KW-0489">Methyltransferase</keyword>
<dbReference type="PANTHER" id="PTHR18895:SF74">
    <property type="entry name" value="MTRF1L RELEASE FACTOR GLUTAMINE METHYLTRANSFERASE"/>
    <property type="match status" value="1"/>
</dbReference>
<dbReference type="InterPro" id="IPR002052">
    <property type="entry name" value="DNA_methylase_N6_adenine_CS"/>
</dbReference>
<dbReference type="PROSITE" id="PS00092">
    <property type="entry name" value="N6_MTASE"/>
    <property type="match status" value="1"/>
</dbReference>
<dbReference type="Gene3D" id="1.10.8.10">
    <property type="entry name" value="DNA helicase RuvA subunit, C-terminal domain"/>
    <property type="match status" value="1"/>
</dbReference>
<dbReference type="InterPro" id="IPR029063">
    <property type="entry name" value="SAM-dependent_MTases_sf"/>
</dbReference>
<dbReference type="GO" id="GO:0102559">
    <property type="term" value="F:peptide chain release factor N(5)-glutamine methyltransferase activity"/>
    <property type="evidence" value="ECO:0007669"/>
    <property type="project" value="UniProtKB-EC"/>
</dbReference>
<sequence length="283" mass="31720">MKFHSVKAQFVARLSDIYGAEEALALFYIAFEQLTGHRRSQFLVIQDQDADAKMINDLDAVLAGLEQQQPIQHLLGTAHFYGHNFLVNPSVLIPRPETEELVDWIITTCKALHAIDANMLDIGTGSGCIAITLKIHLTNSDVTALDTSSDALSVAKQNAINNHAEITTIHADILHFESDRQYDIIVSNPPYVRELEKADMQHQVLAHEPHLALFVSNEDPLIFYKAIADFALSSLREKGLLFFEINEYLGADTRAMLHKKGFGRVELRKDMQGKDRMILAARS</sequence>
<dbReference type="InterPro" id="IPR007848">
    <property type="entry name" value="Small_mtfrase_dom"/>
</dbReference>
<evidence type="ECO:0000313" key="8">
    <source>
        <dbReference type="Proteomes" id="UP000295499"/>
    </source>
</evidence>
<accession>A0A4V6PSC5</accession>
<evidence type="ECO:0000256" key="3">
    <source>
        <dbReference type="ARBA" id="ARBA00022679"/>
    </source>
</evidence>
<dbReference type="Proteomes" id="UP000295499">
    <property type="component" value="Unassembled WGS sequence"/>
</dbReference>
<dbReference type="InterPro" id="IPR050320">
    <property type="entry name" value="N5-glutamine_MTase"/>
</dbReference>
<organism evidence="7 8">
    <name type="scientific">Pedobacter duraquae</name>
    <dbReference type="NCBI Taxonomy" id="425511"/>
    <lineage>
        <taxon>Bacteria</taxon>
        <taxon>Pseudomonadati</taxon>
        <taxon>Bacteroidota</taxon>
        <taxon>Sphingobacteriia</taxon>
        <taxon>Sphingobacteriales</taxon>
        <taxon>Sphingobacteriaceae</taxon>
        <taxon>Pedobacter</taxon>
    </lineage>
</organism>
<feature type="domain" description="Methyltransferase small" evidence="6">
    <location>
        <begin position="115"/>
        <end position="205"/>
    </location>
</feature>
<dbReference type="RefSeq" id="WP_133557282.1">
    <property type="nucleotide sequence ID" value="NZ_SNWM01000004.1"/>
</dbReference>
<proteinExistence type="predicted"/>
<keyword evidence="8" id="KW-1185">Reference proteome</keyword>
<dbReference type="NCBIfam" id="TIGR00536">
    <property type="entry name" value="hemK_fam"/>
    <property type="match status" value="1"/>
</dbReference>
<keyword evidence="4" id="KW-0949">S-adenosyl-L-methionine</keyword>
<dbReference type="GO" id="GO:0032259">
    <property type="term" value="P:methylation"/>
    <property type="evidence" value="ECO:0007669"/>
    <property type="project" value="UniProtKB-KW"/>
</dbReference>
<dbReference type="EC" id="2.1.1.297" evidence="1"/>
<dbReference type="PANTHER" id="PTHR18895">
    <property type="entry name" value="HEMK METHYLTRANSFERASE"/>
    <property type="match status" value="1"/>
</dbReference>
<evidence type="ECO:0000313" key="7">
    <source>
        <dbReference type="EMBL" id="TDO20629.1"/>
    </source>
</evidence>
<name>A0A4V6PSC5_9SPHI</name>
<dbReference type="SUPFAM" id="SSF53335">
    <property type="entry name" value="S-adenosyl-L-methionine-dependent methyltransferases"/>
    <property type="match status" value="1"/>
</dbReference>
<dbReference type="OrthoDB" id="9800643at2"/>
<gene>
    <name evidence="7" type="ORF">CLV32_3262</name>
</gene>
<protein>
    <recommendedName>
        <fullName evidence="1">peptide chain release factor N(5)-glutamine methyltransferase</fullName>
        <ecNumber evidence="1">2.1.1.297</ecNumber>
    </recommendedName>
</protein>
<reference evidence="7 8" key="1">
    <citation type="submission" date="2019-03" db="EMBL/GenBank/DDBJ databases">
        <title>Genomic Encyclopedia of Archaeal and Bacterial Type Strains, Phase II (KMG-II): from individual species to whole genera.</title>
        <authorList>
            <person name="Goeker M."/>
        </authorList>
    </citation>
    <scope>NUCLEOTIDE SEQUENCE [LARGE SCALE GENOMIC DNA]</scope>
    <source>
        <strain evidence="7 8">DSM 19034</strain>
    </source>
</reference>
<evidence type="ECO:0000256" key="5">
    <source>
        <dbReference type="ARBA" id="ARBA00048391"/>
    </source>
</evidence>
<dbReference type="InterPro" id="IPR019874">
    <property type="entry name" value="RF_methyltr_PrmC"/>
</dbReference>
<evidence type="ECO:0000256" key="1">
    <source>
        <dbReference type="ARBA" id="ARBA00012771"/>
    </source>
</evidence>
<comment type="caution">
    <text evidence="7">The sequence shown here is derived from an EMBL/GenBank/DDBJ whole genome shotgun (WGS) entry which is preliminary data.</text>
</comment>
<evidence type="ECO:0000256" key="4">
    <source>
        <dbReference type="ARBA" id="ARBA00022691"/>
    </source>
</evidence>
<evidence type="ECO:0000259" key="6">
    <source>
        <dbReference type="Pfam" id="PF05175"/>
    </source>
</evidence>
<dbReference type="InterPro" id="IPR004556">
    <property type="entry name" value="HemK-like"/>
</dbReference>
<dbReference type="CDD" id="cd02440">
    <property type="entry name" value="AdoMet_MTases"/>
    <property type="match status" value="1"/>
</dbReference>